<dbReference type="InterPro" id="IPR019815">
    <property type="entry name" value="Translation_initiation_fac_3_C"/>
</dbReference>
<dbReference type="Proteomes" id="UP000178517">
    <property type="component" value="Unassembled WGS sequence"/>
</dbReference>
<dbReference type="Gene3D" id="3.30.110.10">
    <property type="entry name" value="Translation initiation factor 3 (IF-3), C-terminal domain"/>
    <property type="match status" value="1"/>
</dbReference>
<protein>
    <recommendedName>
        <fullName evidence="4">Translation initiation factor IF-3</fullName>
    </recommendedName>
</protein>
<dbReference type="InterPro" id="IPR036787">
    <property type="entry name" value="T_IF-3_N_sf"/>
</dbReference>
<evidence type="ECO:0000256" key="3">
    <source>
        <dbReference type="ARBA" id="ARBA00022917"/>
    </source>
</evidence>
<comment type="similarity">
    <text evidence="1">Belongs to the IF-3 family.</text>
</comment>
<dbReference type="STRING" id="1798406.A3A04_00920"/>
<feature type="coiled-coil region" evidence="5">
    <location>
        <begin position="84"/>
        <end position="111"/>
    </location>
</feature>
<dbReference type="Gene3D" id="3.10.20.80">
    <property type="entry name" value="Translation initiation factor 3 (IF-3), N-terminal domain"/>
    <property type="match status" value="1"/>
</dbReference>
<evidence type="ECO:0000256" key="1">
    <source>
        <dbReference type="ARBA" id="ARBA00005439"/>
    </source>
</evidence>
<dbReference type="GO" id="GO:0003743">
    <property type="term" value="F:translation initiation factor activity"/>
    <property type="evidence" value="ECO:0007669"/>
    <property type="project" value="UniProtKB-UniRule"/>
</dbReference>
<keyword evidence="2 8" id="KW-0396">Initiation factor</keyword>
<feature type="domain" description="Translation initiation factor 3 C-terminal" evidence="6">
    <location>
        <begin position="83"/>
        <end position="146"/>
    </location>
</feature>
<dbReference type="GO" id="GO:0043022">
    <property type="term" value="F:ribosome binding"/>
    <property type="evidence" value="ECO:0007669"/>
    <property type="project" value="TreeGrafter"/>
</dbReference>
<keyword evidence="5" id="KW-0175">Coiled coil</keyword>
<evidence type="ECO:0000313" key="8">
    <source>
        <dbReference type="EMBL" id="OGY66102.1"/>
    </source>
</evidence>
<accession>A0A1G1ZND4</accession>
<dbReference type="SUPFAM" id="SSF55200">
    <property type="entry name" value="Translation initiation factor IF3, C-terminal domain"/>
    <property type="match status" value="1"/>
</dbReference>
<evidence type="ECO:0000256" key="2">
    <source>
        <dbReference type="ARBA" id="ARBA00022540"/>
    </source>
</evidence>
<evidence type="ECO:0000259" key="7">
    <source>
        <dbReference type="Pfam" id="PF05198"/>
    </source>
</evidence>
<comment type="caution">
    <text evidence="8">The sequence shown here is derived from an EMBL/GenBank/DDBJ whole genome shotgun (WGS) entry which is preliminary data.</text>
</comment>
<dbReference type="NCBIfam" id="TIGR00168">
    <property type="entry name" value="infC"/>
    <property type="match status" value="1"/>
</dbReference>
<dbReference type="SUPFAM" id="SSF54364">
    <property type="entry name" value="Translation initiation factor IF3, N-terminal domain"/>
    <property type="match status" value="1"/>
</dbReference>
<dbReference type="Pfam" id="PF00707">
    <property type="entry name" value="IF3_C"/>
    <property type="match status" value="1"/>
</dbReference>
<sequence>MDIVKINNQIQAKELRVIDEDGKNCGVLSLEDALKLAKEKDLDLIEISPNTAPPVAKIISFDKYRYQQAKKEKKQRQGQKATELKQMRISARAAENDLKTKAEKINEFLNEGHNVEINLVLRGREKQNKAWAEAKLRGFLTMIQAHKILSDIKLGQRGFSIQITA</sequence>
<evidence type="ECO:0000256" key="4">
    <source>
        <dbReference type="NCBIfam" id="TIGR00168"/>
    </source>
</evidence>
<proteinExistence type="inferred from homology"/>
<dbReference type="PANTHER" id="PTHR10938">
    <property type="entry name" value="TRANSLATION INITIATION FACTOR IF-3"/>
    <property type="match status" value="1"/>
</dbReference>
<dbReference type="InterPro" id="IPR036788">
    <property type="entry name" value="T_IF-3_C_sf"/>
</dbReference>
<dbReference type="GO" id="GO:0032790">
    <property type="term" value="P:ribosome disassembly"/>
    <property type="evidence" value="ECO:0007669"/>
    <property type="project" value="TreeGrafter"/>
</dbReference>
<gene>
    <name evidence="8" type="ORF">A3A04_00920</name>
</gene>
<dbReference type="Pfam" id="PF05198">
    <property type="entry name" value="IF3_N"/>
    <property type="match status" value="1"/>
</dbReference>
<dbReference type="InterPro" id="IPR001288">
    <property type="entry name" value="Translation_initiation_fac_3"/>
</dbReference>
<name>A0A1G1ZND4_9BACT</name>
<dbReference type="PANTHER" id="PTHR10938:SF0">
    <property type="entry name" value="TRANSLATION INITIATION FACTOR IF-3, MITOCHONDRIAL"/>
    <property type="match status" value="1"/>
</dbReference>
<keyword evidence="3" id="KW-0648">Protein biosynthesis</keyword>
<feature type="domain" description="Translation initiation factor 3 N-terminal" evidence="7">
    <location>
        <begin position="6"/>
        <end position="75"/>
    </location>
</feature>
<evidence type="ECO:0000313" key="9">
    <source>
        <dbReference type="Proteomes" id="UP000178517"/>
    </source>
</evidence>
<organism evidence="8 9">
    <name type="scientific">Candidatus Harrisonbacteria bacterium RIFCSPLOWO2_01_FULL_40_28</name>
    <dbReference type="NCBI Taxonomy" id="1798406"/>
    <lineage>
        <taxon>Bacteria</taxon>
        <taxon>Candidatus Harrisoniibacteriota</taxon>
    </lineage>
</organism>
<evidence type="ECO:0000256" key="5">
    <source>
        <dbReference type="SAM" id="Coils"/>
    </source>
</evidence>
<dbReference type="EMBL" id="MHJI01000010">
    <property type="protein sequence ID" value="OGY66102.1"/>
    <property type="molecule type" value="Genomic_DNA"/>
</dbReference>
<evidence type="ECO:0000259" key="6">
    <source>
        <dbReference type="Pfam" id="PF00707"/>
    </source>
</evidence>
<dbReference type="InterPro" id="IPR019814">
    <property type="entry name" value="Translation_initiation_fac_3_N"/>
</dbReference>
<reference evidence="8 9" key="1">
    <citation type="journal article" date="2016" name="Nat. Commun.">
        <title>Thousands of microbial genomes shed light on interconnected biogeochemical processes in an aquifer system.</title>
        <authorList>
            <person name="Anantharaman K."/>
            <person name="Brown C.T."/>
            <person name="Hug L.A."/>
            <person name="Sharon I."/>
            <person name="Castelle C.J."/>
            <person name="Probst A.J."/>
            <person name="Thomas B.C."/>
            <person name="Singh A."/>
            <person name="Wilkins M.J."/>
            <person name="Karaoz U."/>
            <person name="Brodie E.L."/>
            <person name="Williams K.H."/>
            <person name="Hubbard S.S."/>
            <person name="Banfield J.F."/>
        </authorList>
    </citation>
    <scope>NUCLEOTIDE SEQUENCE [LARGE SCALE GENOMIC DNA]</scope>
</reference>
<dbReference type="AlphaFoldDB" id="A0A1G1ZND4"/>
<dbReference type="GO" id="GO:0005737">
    <property type="term" value="C:cytoplasm"/>
    <property type="evidence" value="ECO:0007669"/>
    <property type="project" value="UniProtKB-ARBA"/>
</dbReference>